<dbReference type="RefSeq" id="WP_185274137.1">
    <property type="nucleotide sequence ID" value="NZ_CP055156.1"/>
</dbReference>
<dbReference type="SFLD" id="SFLDG01146">
    <property type="entry name" value="C1.2.2"/>
    <property type="match status" value="1"/>
</dbReference>
<keyword evidence="4" id="KW-1185">Reference proteome</keyword>
<evidence type="ECO:0000256" key="1">
    <source>
        <dbReference type="ARBA" id="ARBA00009589"/>
    </source>
</evidence>
<protein>
    <submittedName>
        <fullName evidence="3">5'-3'-deoxyribonucleotidase</fullName>
    </submittedName>
</protein>
<dbReference type="Pfam" id="PF06941">
    <property type="entry name" value="NT5C"/>
    <property type="match status" value="1"/>
</dbReference>
<dbReference type="SFLD" id="SFLDG01126">
    <property type="entry name" value="C1.2:_Nucleotidase_Like"/>
    <property type="match status" value="1"/>
</dbReference>
<dbReference type="AlphaFoldDB" id="A0A7G7G801"/>
<dbReference type="PANTHER" id="PTHR16504">
    <property type="entry name" value="5'(3')-DEOXYRIBONUCLEOTIDASE"/>
    <property type="match status" value="1"/>
</dbReference>
<name>A0A7G7G801_9BACT</name>
<dbReference type="Gene3D" id="1.10.40.40">
    <property type="entry name" value="Deoxyribonucleotidase, domain 2"/>
    <property type="match status" value="1"/>
</dbReference>
<dbReference type="InterPro" id="IPR023214">
    <property type="entry name" value="HAD_sf"/>
</dbReference>
<dbReference type="GO" id="GO:0008253">
    <property type="term" value="F:5'-nucleotidase activity"/>
    <property type="evidence" value="ECO:0007669"/>
    <property type="project" value="InterPro"/>
</dbReference>
<dbReference type="Gene3D" id="3.40.50.1000">
    <property type="entry name" value="HAD superfamily/HAD-like"/>
    <property type="match status" value="1"/>
</dbReference>
<dbReference type="PANTHER" id="PTHR16504:SF4">
    <property type="entry name" value="5'(3')-DEOXYRIBONUCLEOTIDASE"/>
    <property type="match status" value="1"/>
</dbReference>
<dbReference type="InterPro" id="IPR010708">
    <property type="entry name" value="5'(3')-deoxyribonucleotidase"/>
</dbReference>
<organism evidence="3 4">
    <name type="scientific">Adhaeribacter swui</name>
    <dbReference type="NCBI Taxonomy" id="2086471"/>
    <lineage>
        <taxon>Bacteria</taxon>
        <taxon>Pseudomonadati</taxon>
        <taxon>Bacteroidota</taxon>
        <taxon>Cytophagia</taxon>
        <taxon>Cytophagales</taxon>
        <taxon>Hymenobacteraceae</taxon>
        <taxon>Adhaeribacter</taxon>
    </lineage>
</organism>
<feature type="active site" description="Proton donor" evidence="2">
    <location>
        <position position="11"/>
    </location>
</feature>
<dbReference type="GO" id="GO:0009223">
    <property type="term" value="P:pyrimidine deoxyribonucleotide catabolic process"/>
    <property type="evidence" value="ECO:0007669"/>
    <property type="project" value="TreeGrafter"/>
</dbReference>
<sequence length="177" mass="20645">MNKKRIAIDMDEVMTDSIGRFIEIYQQEFNEDLSAIRQPGNNLEKVVPSERLATVKSWPHRPDFFKDLAAIDGALQAVEQLHQHHEVFITTAAQEFEHSFTPKYNWIKQHLPFITWKNIVFCGDKSIIHADYLIDDLERNLKTFSGTGLLFTAPHNAHVEGYTRLNNWQEVVDYFIK</sequence>
<dbReference type="Proteomes" id="UP000515237">
    <property type="component" value="Chromosome"/>
</dbReference>
<accession>A0A7G7G801</accession>
<evidence type="ECO:0000256" key="2">
    <source>
        <dbReference type="PIRSR" id="PIRSR610708-1"/>
    </source>
</evidence>
<dbReference type="KEGG" id="aswu:HUW51_11305"/>
<evidence type="ECO:0000313" key="3">
    <source>
        <dbReference type="EMBL" id="QNF33285.1"/>
    </source>
</evidence>
<evidence type="ECO:0000313" key="4">
    <source>
        <dbReference type="Proteomes" id="UP000515237"/>
    </source>
</evidence>
<dbReference type="InterPro" id="IPR036412">
    <property type="entry name" value="HAD-like_sf"/>
</dbReference>
<reference evidence="3 4" key="1">
    <citation type="journal article" date="2018" name="Int. J. Syst. Evol. Microbiol.">
        <title>Adhaeribacter swui sp. nov., isolated from wet mud.</title>
        <authorList>
            <person name="Kim D.U."/>
            <person name="Kim K.W."/>
            <person name="Kang M.S."/>
            <person name="Kim J.Y."/>
            <person name="Jang J.H."/>
            <person name="Kim M.K."/>
        </authorList>
    </citation>
    <scope>NUCLEOTIDE SEQUENCE [LARGE SCALE GENOMIC DNA]</scope>
    <source>
        <strain evidence="3 4">KCTC 52873</strain>
    </source>
</reference>
<proteinExistence type="inferred from homology"/>
<comment type="similarity">
    <text evidence="1">Belongs to the 5'(3')-deoxyribonucleotidase family.</text>
</comment>
<dbReference type="SUPFAM" id="SSF56784">
    <property type="entry name" value="HAD-like"/>
    <property type="match status" value="1"/>
</dbReference>
<feature type="active site" description="Nucleophile" evidence="2">
    <location>
        <position position="9"/>
    </location>
</feature>
<dbReference type="EMBL" id="CP055156">
    <property type="protein sequence ID" value="QNF33285.1"/>
    <property type="molecule type" value="Genomic_DNA"/>
</dbReference>
<gene>
    <name evidence="3" type="ORF">HUW51_11305</name>
</gene>
<dbReference type="SFLD" id="SFLDS00003">
    <property type="entry name" value="Haloacid_Dehalogenase"/>
    <property type="match status" value="1"/>
</dbReference>